<organism evidence="9 10">
    <name type="scientific">Rubus argutus</name>
    <name type="common">Southern blackberry</name>
    <dbReference type="NCBI Taxonomy" id="59490"/>
    <lineage>
        <taxon>Eukaryota</taxon>
        <taxon>Viridiplantae</taxon>
        <taxon>Streptophyta</taxon>
        <taxon>Embryophyta</taxon>
        <taxon>Tracheophyta</taxon>
        <taxon>Spermatophyta</taxon>
        <taxon>Magnoliopsida</taxon>
        <taxon>eudicotyledons</taxon>
        <taxon>Gunneridae</taxon>
        <taxon>Pentapetalae</taxon>
        <taxon>rosids</taxon>
        <taxon>fabids</taxon>
        <taxon>Rosales</taxon>
        <taxon>Rosaceae</taxon>
        <taxon>Rosoideae</taxon>
        <taxon>Rosoideae incertae sedis</taxon>
        <taxon>Rubus</taxon>
    </lineage>
</organism>
<keyword evidence="4" id="KW-0479">Metal-binding</keyword>
<dbReference type="PROSITE" id="PS00079">
    <property type="entry name" value="MULTICOPPER_OXIDASE1"/>
    <property type="match status" value="1"/>
</dbReference>
<dbReference type="PANTHER" id="PTHR11709:SF349">
    <property type="entry name" value="LACCASE"/>
    <property type="match status" value="1"/>
</dbReference>
<keyword evidence="5" id="KW-0677">Repeat</keyword>
<sequence length="260" mass="28916">MAATTLLHQPPPTPSHIPGFYDIDAARNFDKSLKSLASPEHPADVPQHITTRMFITLSISMLLCPNDSCAAPAGNRLASSMNNISFANPTLDVLQAYYRNISGYYDTNFPDKPPNLYNFTSDDLMTDNVTLSDQGTRVKARIIQCICMDSSFMWLEPVVGNFDNGTDPLTYNLIDPPQVNTYPVPKIGWATIRFVADNPGVWFMHCHYDRHMSWGMDVAFIVKNGDTEETSVRPPPDYMPSCGENSIYGGAEQSMYQLGA</sequence>
<evidence type="ECO:0000256" key="4">
    <source>
        <dbReference type="ARBA" id="ARBA00022723"/>
    </source>
</evidence>
<evidence type="ECO:0000256" key="2">
    <source>
        <dbReference type="ARBA" id="ARBA00010609"/>
    </source>
</evidence>
<protein>
    <recommendedName>
        <fullName evidence="8">Plastocyanin-like domain-containing protein</fullName>
    </recommendedName>
</protein>
<evidence type="ECO:0000256" key="3">
    <source>
        <dbReference type="ARBA" id="ARBA00022525"/>
    </source>
</evidence>
<gene>
    <name evidence="9" type="ORF">M0R45_001390</name>
</gene>
<proteinExistence type="inferred from homology"/>
<dbReference type="Gene3D" id="2.60.40.420">
    <property type="entry name" value="Cupredoxins - blue copper proteins"/>
    <property type="match status" value="2"/>
</dbReference>
<dbReference type="SUPFAM" id="SSF49503">
    <property type="entry name" value="Cupredoxins"/>
    <property type="match status" value="1"/>
</dbReference>
<evidence type="ECO:0000256" key="7">
    <source>
        <dbReference type="ARBA" id="ARBA00023008"/>
    </source>
</evidence>
<keyword evidence="10" id="KW-1185">Reference proteome</keyword>
<evidence type="ECO:0000256" key="1">
    <source>
        <dbReference type="ARBA" id="ARBA00004613"/>
    </source>
</evidence>
<dbReference type="EMBL" id="JBEDUW010000246">
    <property type="protein sequence ID" value="KAK9902969.1"/>
    <property type="molecule type" value="Genomic_DNA"/>
</dbReference>
<comment type="subcellular location">
    <subcellularLocation>
        <location evidence="1">Secreted</location>
    </subcellularLocation>
</comment>
<dbReference type="GO" id="GO:0005576">
    <property type="term" value="C:extracellular region"/>
    <property type="evidence" value="ECO:0007669"/>
    <property type="project" value="UniProtKB-SubCell"/>
</dbReference>
<dbReference type="InterPro" id="IPR008972">
    <property type="entry name" value="Cupredoxin"/>
</dbReference>
<evidence type="ECO:0000256" key="6">
    <source>
        <dbReference type="ARBA" id="ARBA00023002"/>
    </source>
</evidence>
<evidence type="ECO:0000259" key="8">
    <source>
        <dbReference type="Pfam" id="PF07731"/>
    </source>
</evidence>
<dbReference type="InterPro" id="IPR002355">
    <property type="entry name" value="Cu_oxidase_Cu_BS"/>
</dbReference>
<dbReference type="AlphaFoldDB" id="A0AAW1VMB4"/>
<keyword evidence="7" id="KW-0186">Copper</keyword>
<dbReference type="Proteomes" id="UP001457282">
    <property type="component" value="Unassembled WGS sequence"/>
</dbReference>
<dbReference type="InterPro" id="IPR033138">
    <property type="entry name" value="Cu_oxidase_CS"/>
</dbReference>
<dbReference type="InterPro" id="IPR011706">
    <property type="entry name" value="Cu-oxidase_C"/>
</dbReference>
<evidence type="ECO:0000313" key="9">
    <source>
        <dbReference type="EMBL" id="KAK9902969.1"/>
    </source>
</evidence>
<evidence type="ECO:0000256" key="5">
    <source>
        <dbReference type="ARBA" id="ARBA00022737"/>
    </source>
</evidence>
<dbReference type="Pfam" id="PF07731">
    <property type="entry name" value="Cu-oxidase_2"/>
    <property type="match status" value="1"/>
</dbReference>
<feature type="domain" description="Plastocyanin-like" evidence="8">
    <location>
        <begin position="161"/>
        <end position="225"/>
    </location>
</feature>
<dbReference type="GO" id="GO:0005507">
    <property type="term" value="F:copper ion binding"/>
    <property type="evidence" value="ECO:0007669"/>
    <property type="project" value="InterPro"/>
</dbReference>
<comment type="caution">
    <text evidence="9">The sequence shown here is derived from an EMBL/GenBank/DDBJ whole genome shotgun (WGS) entry which is preliminary data.</text>
</comment>
<name>A0AAW1VMB4_RUBAR</name>
<dbReference type="PROSITE" id="PS00080">
    <property type="entry name" value="MULTICOPPER_OXIDASE2"/>
    <property type="match status" value="1"/>
</dbReference>
<keyword evidence="6" id="KW-0560">Oxidoreductase</keyword>
<accession>A0AAW1VMB4</accession>
<dbReference type="InterPro" id="IPR045087">
    <property type="entry name" value="Cu-oxidase_fam"/>
</dbReference>
<dbReference type="GO" id="GO:0016491">
    <property type="term" value="F:oxidoreductase activity"/>
    <property type="evidence" value="ECO:0007669"/>
    <property type="project" value="UniProtKB-KW"/>
</dbReference>
<comment type="similarity">
    <text evidence="2">Belongs to the multicopper oxidase family.</text>
</comment>
<keyword evidence="3" id="KW-0964">Secreted</keyword>
<dbReference type="PANTHER" id="PTHR11709">
    <property type="entry name" value="MULTI-COPPER OXIDASE"/>
    <property type="match status" value="1"/>
</dbReference>
<evidence type="ECO:0000313" key="10">
    <source>
        <dbReference type="Proteomes" id="UP001457282"/>
    </source>
</evidence>
<reference evidence="9 10" key="1">
    <citation type="journal article" date="2023" name="G3 (Bethesda)">
        <title>A chromosome-length genome assembly and annotation of blackberry (Rubus argutus, cv. 'Hillquist').</title>
        <authorList>
            <person name="Bruna T."/>
            <person name="Aryal R."/>
            <person name="Dudchenko O."/>
            <person name="Sargent D.J."/>
            <person name="Mead D."/>
            <person name="Buti M."/>
            <person name="Cavallini A."/>
            <person name="Hytonen T."/>
            <person name="Andres J."/>
            <person name="Pham M."/>
            <person name="Weisz D."/>
            <person name="Mascagni F."/>
            <person name="Usai G."/>
            <person name="Natali L."/>
            <person name="Bassil N."/>
            <person name="Fernandez G.E."/>
            <person name="Lomsadze A."/>
            <person name="Armour M."/>
            <person name="Olukolu B."/>
            <person name="Poorten T."/>
            <person name="Britton C."/>
            <person name="Davik J."/>
            <person name="Ashrafi H."/>
            <person name="Aiden E.L."/>
            <person name="Borodovsky M."/>
            <person name="Worthington M."/>
        </authorList>
    </citation>
    <scope>NUCLEOTIDE SEQUENCE [LARGE SCALE GENOMIC DNA]</scope>
    <source>
        <strain evidence="9">PI 553951</strain>
    </source>
</reference>